<proteinExistence type="predicted"/>
<gene>
    <name evidence="2" type="primary">LOC142168798</name>
</gene>
<evidence type="ECO:0000313" key="2">
    <source>
        <dbReference type="RefSeq" id="XP_075086053.1"/>
    </source>
</evidence>
<organism evidence="1 2">
    <name type="scientific">Nicotiana tabacum</name>
    <name type="common">Common tobacco</name>
    <dbReference type="NCBI Taxonomy" id="4097"/>
    <lineage>
        <taxon>Eukaryota</taxon>
        <taxon>Viridiplantae</taxon>
        <taxon>Streptophyta</taxon>
        <taxon>Embryophyta</taxon>
        <taxon>Tracheophyta</taxon>
        <taxon>Spermatophyta</taxon>
        <taxon>Magnoliopsida</taxon>
        <taxon>eudicotyledons</taxon>
        <taxon>Gunneridae</taxon>
        <taxon>Pentapetalae</taxon>
        <taxon>asterids</taxon>
        <taxon>lamiids</taxon>
        <taxon>Solanales</taxon>
        <taxon>Solanaceae</taxon>
        <taxon>Nicotianoideae</taxon>
        <taxon>Nicotianeae</taxon>
        <taxon>Nicotiana</taxon>
    </lineage>
</organism>
<evidence type="ECO:0000313" key="1">
    <source>
        <dbReference type="Proteomes" id="UP000790787"/>
    </source>
</evidence>
<reference evidence="2" key="2">
    <citation type="submission" date="2025-08" db="UniProtKB">
        <authorList>
            <consortium name="RefSeq"/>
        </authorList>
    </citation>
    <scope>IDENTIFICATION</scope>
    <source>
        <tissue evidence="2">Leaf</tissue>
    </source>
</reference>
<reference evidence="1" key="1">
    <citation type="journal article" date="2014" name="Nat. Commun.">
        <title>The tobacco genome sequence and its comparison with those of tomato and potato.</title>
        <authorList>
            <person name="Sierro N."/>
            <person name="Battey J.N."/>
            <person name="Ouadi S."/>
            <person name="Bakaher N."/>
            <person name="Bovet L."/>
            <person name="Willig A."/>
            <person name="Goepfert S."/>
            <person name="Peitsch M.C."/>
            <person name="Ivanov N.V."/>
        </authorList>
    </citation>
    <scope>NUCLEOTIDE SEQUENCE [LARGE SCALE GENOMIC DNA]</scope>
</reference>
<keyword evidence="1" id="KW-1185">Reference proteome</keyword>
<accession>A0AC58SM52</accession>
<dbReference type="RefSeq" id="XP_075086053.1">
    <property type="nucleotide sequence ID" value="XM_075229952.1"/>
</dbReference>
<name>A0AC58SM52_TOBAC</name>
<sequence length="424" mass="48869">MSKKKSHKSINIPCDILFCILSRLHVKSLLRFRSVSKPWNAIISDKGFKKAQCDQSIALGREQLLLQIYRSDKFEFINLESHQFAIEKQQFPLKGFERANVLCSYDGLVLLKKRRAYKTFVLWNPSTRQCQTLECPYLSSYMRPRSCGLCYDSTADDYKVILIYNSFYIVCSVNSNDWKKKENLPILKQRLPSLCGISTEGCVFWSLNRTPDPFVSTTSTIIYFDVKSDELKELLVPNFIGDNDLFQLATLKGSLCLYGGKINSDIYRKDLEVDMWIMEQDGWKWLMKLCNVPAEFCESYFVKYSRPLHYTRNGKIVFQGPKNYSNRSKSKNELYGQVMKVVVVKKLTNLVIMYAKVMSNKGLRDSLKASIESVVHLSFLGYLQVAHYVPSMLREDQVSLDPEAALLATSKTSSSHLLKTYSRK</sequence>
<protein>
    <submittedName>
        <fullName evidence="2">F-box protein At2g02030</fullName>
    </submittedName>
</protein>
<dbReference type="Proteomes" id="UP000790787">
    <property type="component" value="Chromosome 14"/>
</dbReference>